<evidence type="ECO:0000259" key="3">
    <source>
        <dbReference type="Pfam" id="PF25995"/>
    </source>
</evidence>
<reference evidence="6 8" key="1">
    <citation type="submission" date="2019-07" db="EMBL/GenBank/DDBJ databases">
        <title>Venturia inaequalis Genome Resource.</title>
        <authorList>
            <person name="Lichtner F.J."/>
        </authorList>
    </citation>
    <scope>NUCLEOTIDE SEQUENCE [LARGE SCALE GENOMIC DNA]</scope>
    <source>
        <strain evidence="5 7">120213</strain>
        <strain evidence="4">Bline_iso_100314</strain>
        <strain evidence="6 8">DMI_063113</strain>
    </source>
</reference>
<feature type="domain" description="STB6-like N-terminal" evidence="3">
    <location>
        <begin position="58"/>
        <end position="197"/>
    </location>
</feature>
<evidence type="ECO:0000313" key="4">
    <source>
        <dbReference type="EMBL" id="KAE9964826.1"/>
    </source>
</evidence>
<dbReference type="PANTHER" id="PTHR31011">
    <property type="entry name" value="PROTEIN STB2-RELATED"/>
    <property type="match status" value="1"/>
</dbReference>
<evidence type="ECO:0000313" key="5">
    <source>
        <dbReference type="EMBL" id="KAE9988792.1"/>
    </source>
</evidence>
<organism evidence="6 8">
    <name type="scientific">Venturia inaequalis</name>
    <name type="common">Apple scab fungus</name>
    <dbReference type="NCBI Taxonomy" id="5025"/>
    <lineage>
        <taxon>Eukaryota</taxon>
        <taxon>Fungi</taxon>
        <taxon>Dikarya</taxon>
        <taxon>Ascomycota</taxon>
        <taxon>Pezizomycotina</taxon>
        <taxon>Dothideomycetes</taxon>
        <taxon>Pleosporomycetidae</taxon>
        <taxon>Venturiales</taxon>
        <taxon>Venturiaceae</taxon>
        <taxon>Venturia</taxon>
    </lineage>
</organism>
<dbReference type="Proteomes" id="UP000433883">
    <property type="component" value="Unassembled WGS sequence"/>
</dbReference>
<dbReference type="AlphaFoldDB" id="A0A8H3VQA4"/>
<dbReference type="EMBL" id="WNWS01000004">
    <property type="protein sequence ID" value="KAE9988792.1"/>
    <property type="molecule type" value="Genomic_DNA"/>
</dbReference>
<feature type="compositionally biased region" description="Basic and acidic residues" evidence="2">
    <location>
        <begin position="457"/>
        <end position="472"/>
    </location>
</feature>
<keyword evidence="8" id="KW-1185">Reference proteome</keyword>
<dbReference type="Proteomes" id="UP000490939">
    <property type="component" value="Unassembled WGS sequence"/>
</dbReference>
<accession>A0A8H3VQA4</accession>
<feature type="region of interest" description="Disordered" evidence="2">
    <location>
        <begin position="451"/>
        <end position="531"/>
    </location>
</feature>
<evidence type="ECO:0000313" key="7">
    <source>
        <dbReference type="Proteomes" id="UP000447873"/>
    </source>
</evidence>
<feature type="coiled-coil region" evidence="1">
    <location>
        <begin position="792"/>
        <end position="840"/>
    </location>
</feature>
<feature type="region of interest" description="Disordered" evidence="2">
    <location>
        <begin position="599"/>
        <end position="627"/>
    </location>
</feature>
<evidence type="ECO:0000313" key="8">
    <source>
        <dbReference type="Proteomes" id="UP000490939"/>
    </source>
</evidence>
<dbReference type="InterPro" id="IPR059025">
    <property type="entry name" value="STB6_N"/>
</dbReference>
<dbReference type="EMBL" id="WNWR01000030">
    <property type="protein sequence ID" value="KAE9993404.1"/>
    <property type="molecule type" value="Genomic_DNA"/>
</dbReference>
<evidence type="ECO:0000256" key="1">
    <source>
        <dbReference type="SAM" id="Coils"/>
    </source>
</evidence>
<feature type="compositionally biased region" description="Basic and acidic residues" evidence="2">
    <location>
        <begin position="480"/>
        <end position="489"/>
    </location>
</feature>
<sequence length="870" mass="96867">MSQASPSPRALNNRTFTALTAQSQAPSSTTALARSSIGSLHDSQFDGPRPAERPAVHQRFVLTDPATLQYLEEDPSTQVLARREKLEGYECYLVEQWACSRTHPTFIITTFTGDTADIVLAYVISVPTNEASWSSRLKTYFKALDQYHARRRETPLGILMVTNLSAFPSSLSVIAIPNGDAKSSRHDFYVNENLKRLGCSGRVGLSLSKPSGATSAKFYQLYRASDKNPLDSAVIELVKLCQIALVLFDNLAAEYADGLLCDMTEKAISDWWVEFGNEYYNTEPHDGILGPSTVAGLLGLLTGARNRLHACGEPVSKDVFDVEHTKRAIAHFQKSQRIPKSRRLDHQTLRRLHRATAKAASGEGWLVPRAVKSTVAELSGKGGEMVMDMVGGREKAGIAEVETVDIELFVQLVHGARSKWLWQGKPRKAQSSDMFNRLSGDDNLVFQSTHQGGYEWSSRRKETSGEIPRDLIRAATGDSQRARDEDRAKLSRRHPDRAPSHKAHESSRGFGRIKDAVRGHGSKHSKEESDKLGVDAWKEADEQPGAVYDHAAILPASSFPADSTGQSSRNPVFSSKIAETPVETSDMHLARADPVVLERSETPSDPPIDAEQDFVSQSPTASISGSTYRGVDLDDVLPFDEMPDRNVGPLLRRTRSLTRPQKEICDSKNQAYWPRHLSFSIAEDSVLTWDGINEPVEERLIREAESIAQWQAQMVNAEDAKVVRRRILDTETSIGDWVAHEVAGLRYLNNLIDEDQEALHGLYRPRLEEYQALRTESTDKLGFEKSQLAEGLQEIEVLGAKLEYEIQALESKVKDVEDGVTEFERQVNAVEDRVTELEYDMRMKESWFHWIVRSTTGLGKAPGNEATQPG</sequence>
<evidence type="ECO:0000256" key="2">
    <source>
        <dbReference type="SAM" id="MobiDB-lite"/>
    </source>
</evidence>
<protein>
    <recommendedName>
        <fullName evidence="3">STB6-like N-terminal domain-containing protein</fullName>
    </recommendedName>
</protein>
<comment type="caution">
    <text evidence="6">The sequence shown here is derived from an EMBL/GenBank/DDBJ whole genome shotgun (WGS) entry which is preliminary data.</text>
</comment>
<dbReference type="GO" id="GO:0070822">
    <property type="term" value="C:Sin3-type complex"/>
    <property type="evidence" value="ECO:0007669"/>
    <property type="project" value="TreeGrafter"/>
</dbReference>
<dbReference type="Gene3D" id="1.20.5.170">
    <property type="match status" value="1"/>
</dbReference>
<name>A0A8H3VQA4_VENIN</name>
<dbReference type="OrthoDB" id="19806at2759"/>
<dbReference type="Proteomes" id="UP000447873">
    <property type="component" value="Unassembled WGS sequence"/>
</dbReference>
<dbReference type="Pfam" id="PF25995">
    <property type="entry name" value="STB6_N"/>
    <property type="match status" value="1"/>
</dbReference>
<dbReference type="InterPro" id="IPR038919">
    <property type="entry name" value="STB2/STB2"/>
</dbReference>
<proteinExistence type="predicted"/>
<evidence type="ECO:0000313" key="6">
    <source>
        <dbReference type="EMBL" id="KAE9993404.1"/>
    </source>
</evidence>
<feature type="compositionally biased region" description="Basic and acidic residues" evidence="2">
    <location>
        <begin position="496"/>
        <end position="531"/>
    </location>
</feature>
<dbReference type="EMBL" id="WNWQ01000661">
    <property type="protein sequence ID" value="KAE9964826.1"/>
    <property type="molecule type" value="Genomic_DNA"/>
</dbReference>
<keyword evidence="1" id="KW-0175">Coiled coil</keyword>
<feature type="compositionally biased region" description="Polar residues" evidence="2">
    <location>
        <begin position="614"/>
        <end position="627"/>
    </location>
</feature>
<gene>
    <name evidence="4" type="ORF">BLS_008045</name>
    <name evidence="6" type="ORF">EG327_005175</name>
    <name evidence="5" type="ORF">EG328_007396</name>
</gene>
<dbReference type="PANTHER" id="PTHR31011:SF2">
    <property type="entry name" value="PROTEIN STB2-RELATED"/>
    <property type="match status" value="1"/>
</dbReference>